<dbReference type="EMBL" id="JACHLE010000001">
    <property type="protein sequence ID" value="MBB4806228.1"/>
    <property type="molecule type" value="Genomic_DNA"/>
</dbReference>
<protein>
    <recommendedName>
        <fullName evidence="3">Outer membrane protein with beta-barrel domain</fullName>
    </recommendedName>
</protein>
<evidence type="ECO:0000313" key="1">
    <source>
        <dbReference type="EMBL" id="MBB4806228.1"/>
    </source>
</evidence>
<name>A0A840KE22_9FLAO</name>
<dbReference type="RefSeq" id="WP_184186892.1">
    <property type="nucleotide sequence ID" value="NZ_JACHLE010000001.1"/>
</dbReference>
<evidence type="ECO:0008006" key="3">
    <source>
        <dbReference type="Google" id="ProtNLM"/>
    </source>
</evidence>
<reference evidence="1 2" key="1">
    <citation type="submission" date="2020-08" db="EMBL/GenBank/DDBJ databases">
        <title>Functional genomics of gut bacteria from endangered species of beetles.</title>
        <authorList>
            <person name="Carlos-Shanley C."/>
        </authorList>
    </citation>
    <scope>NUCLEOTIDE SEQUENCE [LARGE SCALE GENOMIC DNA]</scope>
    <source>
        <strain evidence="1 2">S00151</strain>
    </source>
</reference>
<proteinExistence type="predicted"/>
<dbReference type="AlphaFoldDB" id="A0A840KE22"/>
<dbReference type="Proteomes" id="UP000592180">
    <property type="component" value="Unassembled WGS sequence"/>
</dbReference>
<comment type="caution">
    <text evidence="1">The sequence shown here is derived from an EMBL/GenBank/DDBJ whole genome shotgun (WGS) entry which is preliminary data.</text>
</comment>
<gene>
    <name evidence="1" type="ORF">HNP38_001500</name>
</gene>
<keyword evidence="2" id="KW-1185">Reference proteome</keyword>
<organism evidence="1 2">
    <name type="scientific">Chryseobacterium defluvii</name>
    <dbReference type="NCBI Taxonomy" id="160396"/>
    <lineage>
        <taxon>Bacteria</taxon>
        <taxon>Pseudomonadati</taxon>
        <taxon>Bacteroidota</taxon>
        <taxon>Flavobacteriia</taxon>
        <taxon>Flavobacteriales</taxon>
        <taxon>Weeksellaceae</taxon>
        <taxon>Chryseobacterium group</taxon>
        <taxon>Chryseobacterium</taxon>
    </lineage>
</organism>
<sequence length="209" mass="24226">MKSGIILMLFCISLSAQDTETGKKWKSSLVETGSYITFSDYKMRQNAGFFAGYWYRYPFDGTETHLEIGGSFGYSKSLYNFEYGKKGQFYPIHSEEFIVNLGVRMVKEYSWKNYKIEWVSELSLHNLFFNDKGIPNDEPVRDGDDKTIYIDTHTESVASLKIGQGIRFWKNNIGIGVQASYMPYRLWYKETVPVRFNSVSIEAGVNFKF</sequence>
<evidence type="ECO:0000313" key="2">
    <source>
        <dbReference type="Proteomes" id="UP000592180"/>
    </source>
</evidence>
<accession>A0A840KE22</accession>